<name>A0A4C1V157_EUMVA</name>
<organism evidence="1 2">
    <name type="scientific">Eumeta variegata</name>
    <name type="common">Bagworm moth</name>
    <name type="synonym">Eumeta japonica</name>
    <dbReference type="NCBI Taxonomy" id="151549"/>
    <lineage>
        <taxon>Eukaryota</taxon>
        <taxon>Metazoa</taxon>
        <taxon>Ecdysozoa</taxon>
        <taxon>Arthropoda</taxon>
        <taxon>Hexapoda</taxon>
        <taxon>Insecta</taxon>
        <taxon>Pterygota</taxon>
        <taxon>Neoptera</taxon>
        <taxon>Endopterygota</taxon>
        <taxon>Lepidoptera</taxon>
        <taxon>Glossata</taxon>
        <taxon>Ditrysia</taxon>
        <taxon>Tineoidea</taxon>
        <taxon>Psychidae</taxon>
        <taxon>Oiketicinae</taxon>
        <taxon>Eumeta</taxon>
    </lineage>
</organism>
<gene>
    <name evidence="1" type="ORF">EVAR_21040_1</name>
</gene>
<proteinExistence type="predicted"/>
<sequence length="146" mass="16832">MDKYPFRSLRCARKMVLQKDLSLGRRARPAYSCKGFSQVTRWMKFRTRPKRNDKRHLSGWIQWTETCRSRGRNVISIIRQKLGKFGELRSISLFESFFCGRAGRHELGLGGRQRNGCLSLTAPCHGCSIFMKTYPVVDRLVTGSLA</sequence>
<dbReference type="EMBL" id="BGZK01000254">
    <property type="protein sequence ID" value="GBP32007.1"/>
    <property type="molecule type" value="Genomic_DNA"/>
</dbReference>
<evidence type="ECO:0000313" key="1">
    <source>
        <dbReference type="EMBL" id="GBP32007.1"/>
    </source>
</evidence>
<dbReference type="AlphaFoldDB" id="A0A4C1V157"/>
<dbReference type="Proteomes" id="UP000299102">
    <property type="component" value="Unassembled WGS sequence"/>
</dbReference>
<protein>
    <submittedName>
        <fullName evidence="1">Uncharacterized protein</fullName>
    </submittedName>
</protein>
<comment type="caution">
    <text evidence="1">The sequence shown here is derived from an EMBL/GenBank/DDBJ whole genome shotgun (WGS) entry which is preliminary data.</text>
</comment>
<reference evidence="1 2" key="1">
    <citation type="journal article" date="2019" name="Commun. Biol.">
        <title>The bagworm genome reveals a unique fibroin gene that provides high tensile strength.</title>
        <authorList>
            <person name="Kono N."/>
            <person name="Nakamura H."/>
            <person name="Ohtoshi R."/>
            <person name="Tomita M."/>
            <person name="Numata K."/>
            <person name="Arakawa K."/>
        </authorList>
    </citation>
    <scope>NUCLEOTIDE SEQUENCE [LARGE SCALE GENOMIC DNA]</scope>
</reference>
<evidence type="ECO:0000313" key="2">
    <source>
        <dbReference type="Proteomes" id="UP000299102"/>
    </source>
</evidence>
<accession>A0A4C1V157</accession>
<keyword evidence="2" id="KW-1185">Reference proteome</keyword>